<dbReference type="RefSeq" id="WP_306074273.1">
    <property type="nucleotide sequence ID" value="NZ_JAROBZ020000001.1"/>
</dbReference>
<accession>A0ABV4YTI6</accession>
<dbReference type="Gene3D" id="3.40.50.300">
    <property type="entry name" value="P-loop containing nucleotide triphosphate hydrolases"/>
    <property type="match status" value="1"/>
</dbReference>
<keyword evidence="4" id="KW-0342">GTP-binding</keyword>
<dbReference type="InterPro" id="IPR045063">
    <property type="entry name" value="Dynamin_N"/>
</dbReference>
<feature type="domain" description="Dynamin N-terminal" evidence="6">
    <location>
        <begin position="44"/>
        <end position="202"/>
    </location>
</feature>
<keyword evidence="8" id="KW-1185">Reference proteome</keyword>
<dbReference type="EMBL" id="JAROBZ020000001">
    <property type="protein sequence ID" value="MFB3167634.1"/>
    <property type="molecule type" value="Genomic_DNA"/>
</dbReference>
<dbReference type="PANTHER" id="PTHR10465">
    <property type="entry name" value="TRANSMEMBRANE GTPASE FZO1"/>
    <property type="match status" value="1"/>
</dbReference>
<gene>
    <name evidence="7" type="ORF">P5G62_010990</name>
</gene>
<dbReference type="Proteomes" id="UP001241748">
    <property type="component" value="Unassembled WGS sequence"/>
</dbReference>
<sequence length="612" mass="70211">MESFHKLKDRMQVIHPIIEEINKSKYETLFRFLNERIENPENFVVLLGETSSGKTTLLNGLLQDQLFLTSARPTTGTVIELMDQKSAASYHFYAVNKDATLETITENMFHELAKNPDQDLERLRIITPTFPHGLKNLRLFDTPGYGSLHEEHEQILKEFIPNSDIIVYVVSYRIGFKENDHYFMNFIQEMIDKNTAFYLVINRVPEGVNVSDNRIKEIQLHAQDCLHRNLNCYLVPAQIPAEENKHVLPQASDLWKDLRKQLETPERMEALARAFFSYQNDLLLELKGNQEQKFAFAKASAEQMSELQATLEEFLRNEEIIIEKIRGTFAKLYPKLDKLLDLAMTNINDNLISEIEKANRWTSKDECVGFIQSHLLPLQIQKETKGITDYLQVELERLDDEINSILNTAIQKFEAQISLKLSIFEPIIMNLSNRMGQKMAGKALAQFFKQFGGAGGAGAGVANAAKKGLKAVGKVFGKTFSRETHNGLAKFLSRIGATSTKAISAAAAVIVEGLFYLYDSYKWKIDLGKQIKKATLEWKKETLDKVTKDMHELEEHNLQSIHSYFEEYQELKEVPEEEISSFDLNEITNRISRIDDLLTNYTENFKEVHVHG</sequence>
<dbReference type="PANTHER" id="PTHR10465:SF0">
    <property type="entry name" value="SARCALUMENIN"/>
    <property type="match status" value="1"/>
</dbReference>
<evidence type="ECO:0000256" key="5">
    <source>
        <dbReference type="ARBA" id="ARBA00023136"/>
    </source>
</evidence>
<name>A0ABV4YTI6_9BACI</name>
<proteinExistence type="predicted"/>
<keyword evidence="2" id="KW-0547">Nucleotide-binding</keyword>
<dbReference type="InterPro" id="IPR027094">
    <property type="entry name" value="Mitofusin_fam"/>
</dbReference>
<evidence type="ECO:0000256" key="3">
    <source>
        <dbReference type="ARBA" id="ARBA00022801"/>
    </source>
</evidence>
<keyword evidence="3" id="KW-0378">Hydrolase</keyword>
<dbReference type="InterPro" id="IPR027417">
    <property type="entry name" value="P-loop_NTPase"/>
</dbReference>
<evidence type="ECO:0000313" key="7">
    <source>
        <dbReference type="EMBL" id="MFB3167634.1"/>
    </source>
</evidence>
<dbReference type="SUPFAM" id="SSF52540">
    <property type="entry name" value="P-loop containing nucleoside triphosphate hydrolases"/>
    <property type="match status" value="1"/>
</dbReference>
<comment type="caution">
    <text evidence="7">The sequence shown here is derived from an EMBL/GenBank/DDBJ whole genome shotgun (WGS) entry which is preliminary data.</text>
</comment>
<organism evidence="7 8">
    <name type="scientific">Neobacillus driksii</name>
    <dbReference type="NCBI Taxonomy" id="3035913"/>
    <lineage>
        <taxon>Bacteria</taxon>
        <taxon>Bacillati</taxon>
        <taxon>Bacillota</taxon>
        <taxon>Bacilli</taxon>
        <taxon>Bacillales</taxon>
        <taxon>Bacillaceae</taxon>
        <taxon>Neobacillus</taxon>
    </lineage>
</organism>
<reference evidence="7 8" key="1">
    <citation type="submission" date="2024-05" db="EMBL/GenBank/DDBJ databases">
        <authorList>
            <person name="Venkateswaran K."/>
        </authorList>
    </citation>
    <scope>NUCLEOTIDE SEQUENCE [LARGE SCALE GENOMIC DNA]</scope>
    <source>
        <strain evidence="7 8">179-C4-2-HS</strain>
    </source>
</reference>
<evidence type="ECO:0000256" key="4">
    <source>
        <dbReference type="ARBA" id="ARBA00023134"/>
    </source>
</evidence>
<dbReference type="Pfam" id="PF00350">
    <property type="entry name" value="Dynamin_N"/>
    <property type="match status" value="1"/>
</dbReference>
<evidence type="ECO:0000256" key="1">
    <source>
        <dbReference type="ARBA" id="ARBA00004370"/>
    </source>
</evidence>
<comment type="subcellular location">
    <subcellularLocation>
        <location evidence="1">Membrane</location>
    </subcellularLocation>
</comment>
<evidence type="ECO:0000313" key="8">
    <source>
        <dbReference type="Proteomes" id="UP001241748"/>
    </source>
</evidence>
<evidence type="ECO:0000259" key="6">
    <source>
        <dbReference type="Pfam" id="PF00350"/>
    </source>
</evidence>
<evidence type="ECO:0000256" key="2">
    <source>
        <dbReference type="ARBA" id="ARBA00022741"/>
    </source>
</evidence>
<protein>
    <submittedName>
        <fullName evidence="7">Dynamin family protein</fullName>
    </submittedName>
</protein>
<keyword evidence="5" id="KW-0472">Membrane</keyword>